<dbReference type="PANTHER" id="PTHR30118:SF15">
    <property type="entry name" value="TRANSCRIPTIONAL REGULATORY PROTEIN"/>
    <property type="match status" value="1"/>
</dbReference>
<dbReference type="InterPro" id="IPR005119">
    <property type="entry name" value="LysR_subst-bd"/>
</dbReference>
<evidence type="ECO:0000256" key="3">
    <source>
        <dbReference type="ARBA" id="ARBA00023125"/>
    </source>
</evidence>
<name>A0A7W5FS97_9BURK</name>
<dbReference type="PANTHER" id="PTHR30118">
    <property type="entry name" value="HTH-TYPE TRANSCRIPTIONAL REGULATOR LEUO-RELATED"/>
    <property type="match status" value="1"/>
</dbReference>
<dbReference type="SUPFAM" id="SSF53850">
    <property type="entry name" value="Periplasmic binding protein-like II"/>
    <property type="match status" value="1"/>
</dbReference>
<evidence type="ECO:0000313" key="6">
    <source>
        <dbReference type="EMBL" id="MBB3117500.1"/>
    </source>
</evidence>
<gene>
    <name evidence="6" type="ORF">FHS03_000519</name>
</gene>
<dbReference type="Gene3D" id="3.40.190.10">
    <property type="entry name" value="Periplasmic binding protein-like II"/>
    <property type="match status" value="2"/>
</dbReference>
<dbReference type="Pfam" id="PF00126">
    <property type="entry name" value="HTH_1"/>
    <property type="match status" value="1"/>
</dbReference>
<reference evidence="6 7" key="1">
    <citation type="submission" date="2020-08" db="EMBL/GenBank/DDBJ databases">
        <title>Genomic Encyclopedia of Type Strains, Phase III (KMG-III): the genomes of soil and plant-associated and newly described type strains.</title>
        <authorList>
            <person name="Whitman W."/>
        </authorList>
    </citation>
    <scope>NUCLEOTIDE SEQUENCE [LARGE SCALE GENOMIC DNA]</scope>
    <source>
        <strain evidence="6 7">CECT 8897</strain>
    </source>
</reference>
<evidence type="ECO:0000259" key="5">
    <source>
        <dbReference type="PROSITE" id="PS50931"/>
    </source>
</evidence>
<sequence>MQHPILRRLDLNLLLAFDALLRHRSVSAAADELAMSPSALSHALARLRATLGDELLVRAGSGMQATAFAERMAEPLAAALELLARGLSDASSFDAASSERTFVFAATDYTAFAILPQLLAAVQHAAPRLRIKVVYSRGGEPAEDLAAGRIDFALGYENDPMQPLPGIESFDWLSDEYVVIACREHPTIQGSLDLKQYLTARHVVVTPWNDASGTIDKALQRQGLQRDVAVQLPSVLAAPFIIARSPLIMTVPRHAAQTLQAAAPVTIYPAPFELPPYTLKVYHHMRHSGTAAHAWMRAQLLAAAAR</sequence>
<dbReference type="InterPro" id="IPR000847">
    <property type="entry name" value="LysR_HTH_N"/>
</dbReference>
<comment type="similarity">
    <text evidence="1">Belongs to the LysR transcriptional regulatory family.</text>
</comment>
<dbReference type="EMBL" id="JACHXD010000001">
    <property type="protein sequence ID" value="MBB3117500.1"/>
    <property type="molecule type" value="Genomic_DNA"/>
</dbReference>
<keyword evidence="3 6" id="KW-0238">DNA-binding</keyword>
<feature type="domain" description="HTH lysR-type" evidence="5">
    <location>
        <begin position="9"/>
        <end position="66"/>
    </location>
</feature>
<evidence type="ECO:0000313" key="7">
    <source>
        <dbReference type="Proteomes" id="UP000541535"/>
    </source>
</evidence>
<evidence type="ECO:0000256" key="2">
    <source>
        <dbReference type="ARBA" id="ARBA00023015"/>
    </source>
</evidence>
<dbReference type="SUPFAM" id="SSF46785">
    <property type="entry name" value="Winged helix' DNA-binding domain"/>
    <property type="match status" value="1"/>
</dbReference>
<comment type="caution">
    <text evidence="6">The sequence shown here is derived from an EMBL/GenBank/DDBJ whole genome shotgun (WGS) entry which is preliminary data.</text>
</comment>
<protein>
    <submittedName>
        <fullName evidence="6">DNA-binding transcriptional LysR family regulator</fullName>
    </submittedName>
</protein>
<evidence type="ECO:0000256" key="4">
    <source>
        <dbReference type="ARBA" id="ARBA00023163"/>
    </source>
</evidence>
<dbReference type="InterPro" id="IPR036388">
    <property type="entry name" value="WH-like_DNA-bd_sf"/>
</dbReference>
<dbReference type="RefSeq" id="WP_183439432.1">
    <property type="nucleotide sequence ID" value="NZ_JACHXD010000001.1"/>
</dbReference>
<keyword evidence="2" id="KW-0805">Transcription regulation</keyword>
<keyword evidence="7" id="KW-1185">Reference proteome</keyword>
<dbReference type="Gene3D" id="1.10.10.10">
    <property type="entry name" value="Winged helix-like DNA-binding domain superfamily/Winged helix DNA-binding domain"/>
    <property type="match status" value="1"/>
</dbReference>
<dbReference type="Proteomes" id="UP000541535">
    <property type="component" value="Unassembled WGS sequence"/>
</dbReference>
<evidence type="ECO:0000256" key="1">
    <source>
        <dbReference type="ARBA" id="ARBA00009437"/>
    </source>
</evidence>
<dbReference type="GO" id="GO:0003700">
    <property type="term" value="F:DNA-binding transcription factor activity"/>
    <property type="evidence" value="ECO:0007669"/>
    <property type="project" value="InterPro"/>
</dbReference>
<dbReference type="GO" id="GO:0003677">
    <property type="term" value="F:DNA binding"/>
    <property type="evidence" value="ECO:0007669"/>
    <property type="project" value="UniProtKB-KW"/>
</dbReference>
<organism evidence="6 7">
    <name type="scientific">Pseudoduganella violacea</name>
    <dbReference type="NCBI Taxonomy" id="1715466"/>
    <lineage>
        <taxon>Bacteria</taxon>
        <taxon>Pseudomonadati</taxon>
        <taxon>Pseudomonadota</taxon>
        <taxon>Betaproteobacteria</taxon>
        <taxon>Burkholderiales</taxon>
        <taxon>Oxalobacteraceae</taxon>
        <taxon>Telluria group</taxon>
        <taxon>Pseudoduganella</taxon>
    </lineage>
</organism>
<dbReference type="PROSITE" id="PS50931">
    <property type="entry name" value="HTH_LYSR"/>
    <property type="match status" value="1"/>
</dbReference>
<keyword evidence="4" id="KW-0804">Transcription</keyword>
<accession>A0A7W5FS97</accession>
<proteinExistence type="inferred from homology"/>
<dbReference type="Pfam" id="PF03466">
    <property type="entry name" value="LysR_substrate"/>
    <property type="match status" value="1"/>
</dbReference>
<dbReference type="InterPro" id="IPR036390">
    <property type="entry name" value="WH_DNA-bd_sf"/>
</dbReference>
<dbReference type="InterPro" id="IPR050389">
    <property type="entry name" value="LysR-type_TF"/>
</dbReference>
<dbReference type="AlphaFoldDB" id="A0A7W5FS97"/>